<dbReference type="GO" id="GO:0005770">
    <property type="term" value="C:late endosome"/>
    <property type="evidence" value="ECO:0007669"/>
    <property type="project" value="TreeGrafter"/>
</dbReference>
<feature type="compositionally biased region" description="Basic and acidic residues" evidence="2">
    <location>
        <begin position="29"/>
        <end position="38"/>
    </location>
</feature>
<evidence type="ECO:0000259" key="4">
    <source>
        <dbReference type="Pfam" id="PF25066"/>
    </source>
</evidence>
<evidence type="ECO:0000313" key="6">
    <source>
        <dbReference type="Proteomes" id="UP000030653"/>
    </source>
</evidence>
<feature type="domain" description="Vacuolar protein sorting-associated protein 8 central" evidence="3">
    <location>
        <begin position="568"/>
        <end position="772"/>
    </location>
</feature>
<dbReference type="InterPro" id="IPR045111">
    <property type="entry name" value="Vps41/Vps8"/>
</dbReference>
<dbReference type="Pfam" id="PF12816">
    <property type="entry name" value="TPR_Vps8"/>
    <property type="match status" value="1"/>
</dbReference>
<dbReference type="GO" id="GO:0030897">
    <property type="term" value="C:HOPS complex"/>
    <property type="evidence" value="ECO:0007669"/>
    <property type="project" value="TreeGrafter"/>
</dbReference>
<feature type="domain" description="VPS8-like TPR-like repeats" evidence="4">
    <location>
        <begin position="1104"/>
        <end position="1267"/>
    </location>
</feature>
<name>M5G2I6_DACPD</name>
<dbReference type="EMBL" id="JH795858">
    <property type="protein sequence ID" value="EJU04436.1"/>
    <property type="molecule type" value="Genomic_DNA"/>
</dbReference>
<dbReference type="InterPro" id="IPR015943">
    <property type="entry name" value="WD40/YVTN_repeat-like_dom_sf"/>
</dbReference>
<dbReference type="InterPro" id="IPR025941">
    <property type="entry name" value="Vps8_central_dom"/>
</dbReference>
<dbReference type="Pfam" id="PF25066">
    <property type="entry name" value="TPR_VPS8_2"/>
    <property type="match status" value="1"/>
</dbReference>
<evidence type="ECO:0000256" key="1">
    <source>
        <dbReference type="ARBA" id="ARBA00009422"/>
    </source>
</evidence>
<dbReference type="RefSeq" id="XP_040631330.1">
    <property type="nucleotide sequence ID" value="XM_040776233.1"/>
</dbReference>
<reference evidence="5 6" key="1">
    <citation type="journal article" date="2012" name="Science">
        <title>The Paleozoic origin of enzymatic lignin decomposition reconstructed from 31 fungal genomes.</title>
        <authorList>
            <person name="Floudas D."/>
            <person name="Binder M."/>
            <person name="Riley R."/>
            <person name="Barry K."/>
            <person name="Blanchette R.A."/>
            <person name="Henrissat B."/>
            <person name="Martinez A.T."/>
            <person name="Otillar R."/>
            <person name="Spatafora J.W."/>
            <person name="Yadav J.S."/>
            <person name="Aerts A."/>
            <person name="Benoit I."/>
            <person name="Boyd A."/>
            <person name="Carlson A."/>
            <person name="Copeland A."/>
            <person name="Coutinho P.M."/>
            <person name="de Vries R.P."/>
            <person name="Ferreira P."/>
            <person name="Findley K."/>
            <person name="Foster B."/>
            <person name="Gaskell J."/>
            <person name="Glotzer D."/>
            <person name="Gorecki P."/>
            <person name="Heitman J."/>
            <person name="Hesse C."/>
            <person name="Hori C."/>
            <person name="Igarashi K."/>
            <person name="Jurgens J.A."/>
            <person name="Kallen N."/>
            <person name="Kersten P."/>
            <person name="Kohler A."/>
            <person name="Kuees U."/>
            <person name="Kumar T.K.A."/>
            <person name="Kuo A."/>
            <person name="LaButti K."/>
            <person name="Larrondo L.F."/>
            <person name="Lindquist E."/>
            <person name="Ling A."/>
            <person name="Lombard V."/>
            <person name="Lucas S."/>
            <person name="Lundell T."/>
            <person name="Martin R."/>
            <person name="McLaughlin D.J."/>
            <person name="Morgenstern I."/>
            <person name="Morin E."/>
            <person name="Murat C."/>
            <person name="Nagy L.G."/>
            <person name="Nolan M."/>
            <person name="Ohm R.A."/>
            <person name="Patyshakuliyeva A."/>
            <person name="Rokas A."/>
            <person name="Ruiz-Duenas F.J."/>
            <person name="Sabat G."/>
            <person name="Salamov A."/>
            <person name="Samejima M."/>
            <person name="Schmutz J."/>
            <person name="Slot J.C."/>
            <person name="St John F."/>
            <person name="Stenlid J."/>
            <person name="Sun H."/>
            <person name="Sun S."/>
            <person name="Syed K."/>
            <person name="Tsang A."/>
            <person name="Wiebenga A."/>
            <person name="Young D."/>
            <person name="Pisabarro A."/>
            <person name="Eastwood D.C."/>
            <person name="Martin F."/>
            <person name="Cullen D."/>
            <person name="Grigoriev I.V."/>
            <person name="Hibbett D.S."/>
        </authorList>
    </citation>
    <scope>NUCLEOTIDE SEQUENCE [LARGE SCALE GENOMIC DNA]</scope>
    <source>
        <strain evidence="5 6">DJM-731 SS1</strain>
    </source>
</reference>
<dbReference type="OrthoDB" id="289913at2759"/>
<dbReference type="Gene3D" id="2.130.10.10">
    <property type="entry name" value="YVTN repeat-like/Quinoprotein amine dehydrogenase"/>
    <property type="match status" value="1"/>
</dbReference>
<dbReference type="SUPFAM" id="SSF50978">
    <property type="entry name" value="WD40 repeat-like"/>
    <property type="match status" value="1"/>
</dbReference>
<proteinExistence type="inferred from homology"/>
<comment type="similarity">
    <text evidence="1">Belongs to the VPS8 family.</text>
</comment>
<dbReference type="InterPro" id="IPR059070">
    <property type="entry name" value="TPR_VPS8_2"/>
</dbReference>
<dbReference type="GO" id="GO:0034058">
    <property type="term" value="P:endosomal vesicle fusion"/>
    <property type="evidence" value="ECO:0007669"/>
    <property type="project" value="TreeGrafter"/>
</dbReference>
<dbReference type="GeneID" id="63691295"/>
<keyword evidence="6" id="KW-1185">Reference proteome</keyword>
<dbReference type="PANTHER" id="PTHR12616">
    <property type="entry name" value="VACUOLAR PROTEIN SORTING VPS41"/>
    <property type="match status" value="1"/>
</dbReference>
<feature type="region of interest" description="Disordered" evidence="2">
    <location>
        <begin position="26"/>
        <end position="47"/>
    </location>
</feature>
<dbReference type="HOGENOM" id="CLU_000917_3_1_1"/>
<evidence type="ECO:0000313" key="5">
    <source>
        <dbReference type="EMBL" id="EJU04436.1"/>
    </source>
</evidence>
<dbReference type="GO" id="GO:0006623">
    <property type="term" value="P:protein targeting to vacuole"/>
    <property type="evidence" value="ECO:0007669"/>
    <property type="project" value="InterPro"/>
</dbReference>
<evidence type="ECO:0000259" key="3">
    <source>
        <dbReference type="Pfam" id="PF12816"/>
    </source>
</evidence>
<sequence length="1346" mass="149499">MDTLLSLPNGASPALSHFSDVSRASTPTRLDDVSHEKSSVTSSQVPNPRQPFRWNILHALSTRIYPPSSSKPSAVLGLSTSLPTAIVANGLLCVGKTDGMTHVFDFRQHLRCTCGNETSGTSTGAVTALALSHDHTFLAVGHAQGHIYLYDLARHQVPARTVPPTTMSAVASGKKEGHLAGSSITHLSFIGARHTALVSADKSGLAFYHSLGKVLFIEASDVLRILGRYPDEIHATAARHTSGATTPVIRSRSTILSMSALPLGPAAHPTEAYNLIAILTPVKLIVVGLRPSPRTWFRHHRDVDSSEKNPSLYAGCLAWFPSFADSKHTEGRTLQERPQASSRPVLAYSWGNTVILMRVDEIGKVTFEQVGNWSADGDIVAIIWLNQMQLLVFTSEGVDVIDVQKMISIERTAIPSEYVIANRWAPDPQAAISTPSHLRAGSLLTWTDHILMFIKQGDFLSAIDLCRSYLTGEATGNKAGLPEDADTLRQVVGQKMSELMVASASFAFSEDRMHDSTHDAPDGRGVDRTWLFEKMVSTCAEACLTLGDNDFLFNDLYERYQDMGIDGIYLAQLEPFVLDGRIRTIPPHISQRLIAVHEENEQYGRAEALIWHIDPLSLDINQAIHLCRDQQLCDALVYVYTNCLKDYVTPIVDLLLLIHEIRLLQAGGTYQFNVSHMDLETMMTHAYKVYAYLGDVLTGVEYPSNGQMDEDDATNAKRMVYAFLFFGRTSPGESGHLVVTVDDDGLEISYPYLRMLLSFDAEAFLHTLDLAFEDSYLNDDGQGVNRQLIINVLLDIAHLHDLQPEDATFVRIFIARNAPKYPQFVRVTPSTYDRLLLELASDPDVGTREDRQLASEYLLSAYTPHDGDRLVDVFERAGFYRILRSIYSQERKWLSLLSTYLRDEDLPREELFASLDKTIIRTAKACNGVLPDELRQMILESIPRLLHSSIYETAVLVDNHLQSDHARVLEAMPPRSYQQFAYLRYLLEPNLLEGIDDDHIPRKRRLEHVDSTARHLYVELLCEYDAGGIIRAINALPSGFLNLQEIIQTCNERGLYDIEIWSLNREGRPSKALDRLEVVMAQQANALADLAESGPEELENGIQVDKYVSQLRATTAMGLRICQERGQHPSTAGLHIEEMWFRLLYSEVNIVQLVSTAISPKAASIGNIPEENHSSLLESLRALVQETLVKLISTPTSRSTSLSFPALFARLVDSVSATHHASTYSEFRTILTGMLSHYRSEADTLGIVGQLVGQDLFSAVEEKTRYRRRGWPAKAGNCDFCGRPLHPPEPKTRAGTMQASIANGHANGAAAPVDEPGRGPDDVVIGLGGLVYHKRCFEVLRRNTPH</sequence>
<accession>M5G2I6</accession>
<organism evidence="5 6">
    <name type="scientific">Dacryopinax primogenitus (strain DJM 731)</name>
    <name type="common">Brown rot fungus</name>
    <dbReference type="NCBI Taxonomy" id="1858805"/>
    <lineage>
        <taxon>Eukaryota</taxon>
        <taxon>Fungi</taxon>
        <taxon>Dikarya</taxon>
        <taxon>Basidiomycota</taxon>
        <taxon>Agaricomycotina</taxon>
        <taxon>Dacrymycetes</taxon>
        <taxon>Dacrymycetales</taxon>
        <taxon>Dacrymycetaceae</taxon>
        <taxon>Dacryopinax</taxon>
    </lineage>
</organism>
<dbReference type="Pfam" id="PF23410">
    <property type="entry name" value="Beta-prop_VPS8"/>
    <property type="match status" value="1"/>
</dbReference>
<dbReference type="OMA" id="NQLFFHQ"/>
<dbReference type="STRING" id="1858805.M5G2I6"/>
<gene>
    <name evidence="5" type="ORF">DACRYDRAFT_76893</name>
</gene>
<protein>
    <submittedName>
        <fullName evidence="5">Uncharacterized protein</fullName>
    </submittedName>
</protein>
<dbReference type="InterPro" id="IPR036322">
    <property type="entry name" value="WD40_repeat_dom_sf"/>
</dbReference>
<dbReference type="Proteomes" id="UP000030653">
    <property type="component" value="Unassembled WGS sequence"/>
</dbReference>
<evidence type="ECO:0000256" key="2">
    <source>
        <dbReference type="SAM" id="MobiDB-lite"/>
    </source>
</evidence>
<dbReference type="PANTHER" id="PTHR12616:SF8">
    <property type="entry name" value="VACUOLAR PROTEIN SORTING-ASSOCIATED PROTEIN 8 HOMOLOG"/>
    <property type="match status" value="1"/>
</dbReference>